<dbReference type="Proteomes" id="UP000198802">
    <property type="component" value="Unassembled WGS sequence"/>
</dbReference>
<dbReference type="GO" id="GO:0020037">
    <property type="term" value="F:heme binding"/>
    <property type="evidence" value="ECO:0007669"/>
    <property type="project" value="InterPro"/>
</dbReference>
<dbReference type="Pfam" id="PF00067">
    <property type="entry name" value="p450"/>
    <property type="match status" value="1"/>
</dbReference>
<dbReference type="Gene3D" id="1.10.630.10">
    <property type="entry name" value="Cytochrome P450"/>
    <property type="match status" value="1"/>
</dbReference>
<evidence type="ECO:0000256" key="1">
    <source>
        <dbReference type="ARBA" id="ARBA00010617"/>
    </source>
</evidence>
<evidence type="ECO:0000256" key="4">
    <source>
        <dbReference type="ARBA" id="ARBA00023002"/>
    </source>
</evidence>
<evidence type="ECO:0000256" key="6">
    <source>
        <dbReference type="ARBA" id="ARBA00023033"/>
    </source>
</evidence>
<dbReference type="RefSeq" id="WP_091283249.1">
    <property type="nucleotide sequence ID" value="NZ_FAOZ01000026.1"/>
</dbReference>
<evidence type="ECO:0000313" key="9">
    <source>
        <dbReference type="Proteomes" id="UP000198802"/>
    </source>
</evidence>
<organism evidence="8 9">
    <name type="scientific">Parafrankia irregularis</name>
    <dbReference type="NCBI Taxonomy" id="795642"/>
    <lineage>
        <taxon>Bacteria</taxon>
        <taxon>Bacillati</taxon>
        <taxon>Actinomycetota</taxon>
        <taxon>Actinomycetes</taxon>
        <taxon>Frankiales</taxon>
        <taxon>Frankiaceae</taxon>
        <taxon>Parafrankia</taxon>
    </lineage>
</organism>
<evidence type="ECO:0000256" key="7">
    <source>
        <dbReference type="SAM" id="MobiDB-lite"/>
    </source>
</evidence>
<keyword evidence="5" id="KW-0408">Iron</keyword>
<protein>
    <submittedName>
        <fullName evidence="8">Cytochrome P450</fullName>
    </submittedName>
</protein>
<reference evidence="9" key="1">
    <citation type="submission" date="2015-11" db="EMBL/GenBank/DDBJ databases">
        <authorList>
            <person name="Varghese N."/>
        </authorList>
    </citation>
    <scope>NUCLEOTIDE SEQUENCE [LARGE SCALE GENOMIC DNA]</scope>
    <source>
        <strain evidence="9">DSM 45899</strain>
    </source>
</reference>
<dbReference type="FunFam" id="1.10.630.10:FF:000018">
    <property type="entry name" value="Cytochrome P450 monooxygenase"/>
    <property type="match status" value="1"/>
</dbReference>
<evidence type="ECO:0000313" key="8">
    <source>
        <dbReference type="EMBL" id="CUU59284.1"/>
    </source>
</evidence>
<dbReference type="InterPro" id="IPR001128">
    <property type="entry name" value="Cyt_P450"/>
</dbReference>
<evidence type="ECO:0000256" key="2">
    <source>
        <dbReference type="ARBA" id="ARBA00022617"/>
    </source>
</evidence>
<dbReference type="GO" id="GO:0036199">
    <property type="term" value="F:cholest-4-en-3-one 26-monooxygenase activity"/>
    <property type="evidence" value="ECO:0007669"/>
    <property type="project" value="TreeGrafter"/>
</dbReference>
<dbReference type="AlphaFoldDB" id="A0A0S4QVD0"/>
<dbReference type="PRINTS" id="PR00359">
    <property type="entry name" value="BP450"/>
</dbReference>
<dbReference type="EMBL" id="FAOZ01000026">
    <property type="protein sequence ID" value="CUU59284.1"/>
    <property type="molecule type" value="Genomic_DNA"/>
</dbReference>
<dbReference type="InterPro" id="IPR036396">
    <property type="entry name" value="Cyt_P450_sf"/>
</dbReference>
<dbReference type="InterPro" id="IPR002397">
    <property type="entry name" value="Cyt_P450_B"/>
</dbReference>
<gene>
    <name evidence="8" type="ORF">Ga0074812_12661</name>
</gene>
<keyword evidence="2" id="KW-0349">Heme</keyword>
<dbReference type="PANTHER" id="PTHR46696:SF4">
    <property type="entry name" value="BIOTIN BIOSYNTHESIS CYTOCHROME P450"/>
    <property type="match status" value="1"/>
</dbReference>
<dbReference type="GO" id="GO:0005506">
    <property type="term" value="F:iron ion binding"/>
    <property type="evidence" value="ECO:0007669"/>
    <property type="project" value="InterPro"/>
</dbReference>
<dbReference type="PANTHER" id="PTHR46696">
    <property type="entry name" value="P450, PUTATIVE (EUROFUNG)-RELATED"/>
    <property type="match status" value="1"/>
</dbReference>
<keyword evidence="6" id="KW-0503">Monooxygenase</keyword>
<sequence length="411" mass="45980">MTTGSATTAPKIDLLDAASFADGQPHEQFTWLRENDPVHRHAEPDGPGFWAVTRYEDVRSVGRDPATFSSTPSVQIPDVDDGGSLGDHQMMLMMDPPRHSKYRKLVSPFFVPRSARSLRDRTEALARRIVDDVIERGECDLVEDVAGKMPSYVIADLLGIPLEDGRELYRLTEAVHAAPETVPEGTQLEAGLRMFTYASELQARKRAEPGDDLASHLLAAEVDGHRLDEMDFNLFFMLLIDAGGDTTRQLVGGGVQTLFEHPDERRRLQENLDDRLPLAVEELLRWVSPVVYMRRTATRDTELRGQRIRAGDKVVIYYGAANRDERVFIDPQRFDITRSPNEHIAFGGGGPHFCLGSHLARVEIIALMREILVRMPDIEPAGTVTWLESNFISGPRHLPVRFQPGPVLGDS</sequence>
<dbReference type="GO" id="GO:0006707">
    <property type="term" value="P:cholesterol catabolic process"/>
    <property type="evidence" value="ECO:0007669"/>
    <property type="project" value="TreeGrafter"/>
</dbReference>
<evidence type="ECO:0000256" key="5">
    <source>
        <dbReference type="ARBA" id="ARBA00023004"/>
    </source>
</evidence>
<keyword evidence="3" id="KW-0479">Metal-binding</keyword>
<name>A0A0S4QVD0_9ACTN</name>
<feature type="region of interest" description="Disordered" evidence="7">
    <location>
        <begin position="63"/>
        <end position="86"/>
    </location>
</feature>
<comment type="similarity">
    <text evidence="1">Belongs to the cytochrome P450 family.</text>
</comment>
<keyword evidence="9" id="KW-1185">Reference proteome</keyword>
<keyword evidence="4" id="KW-0560">Oxidoreductase</keyword>
<proteinExistence type="inferred from homology"/>
<evidence type="ECO:0000256" key="3">
    <source>
        <dbReference type="ARBA" id="ARBA00022723"/>
    </source>
</evidence>
<dbReference type="GO" id="GO:0008395">
    <property type="term" value="F:steroid hydroxylase activity"/>
    <property type="evidence" value="ECO:0007669"/>
    <property type="project" value="TreeGrafter"/>
</dbReference>
<dbReference type="SUPFAM" id="SSF48264">
    <property type="entry name" value="Cytochrome P450"/>
    <property type="match status" value="1"/>
</dbReference>
<dbReference type="CDD" id="cd11033">
    <property type="entry name" value="CYP142-like"/>
    <property type="match status" value="1"/>
</dbReference>
<accession>A0A0S4QVD0</accession>